<dbReference type="Proteomes" id="UP000677218">
    <property type="component" value="Unassembled WGS sequence"/>
</dbReference>
<gene>
    <name evidence="1" type="ORF">LCB40_03110</name>
</gene>
<organism evidence="1 2">
    <name type="scientific">Lactobacillus corticis</name>
    <dbReference type="NCBI Taxonomy" id="2201249"/>
    <lineage>
        <taxon>Bacteria</taxon>
        <taxon>Bacillati</taxon>
        <taxon>Bacillota</taxon>
        <taxon>Bacilli</taxon>
        <taxon>Lactobacillales</taxon>
        <taxon>Lactobacillaceae</taxon>
        <taxon>Lactobacillus</taxon>
    </lineage>
</organism>
<dbReference type="RefSeq" id="WP_212780136.1">
    <property type="nucleotide sequence ID" value="NZ_BMAY01000002.1"/>
</dbReference>
<protein>
    <submittedName>
        <fullName evidence="1">Uncharacterized protein</fullName>
    </submittedName>
</protein>
<proteinExistence type="predicted"/>
<dbReference type="AlphaFoldDB" id="A0A916VGX4"/>
<evidence type="ECO:0000313" key="2">
    <source>
        <dbReference type="Proteomes" id="UP000677218"/>
    </source>
</evidence>
<keyword evidence="2" id="KW-1185">Reference proteome</keyword>
<accession>A0A916VGX4</accession>
<evidence type="ECO:0000313" key="1">
    <source>
        <dbReference type="EMBL" id="GFZ26431.1"/>
    </source>
</evidence>
<sequence>MSNDYDEYDETYWHLNPLNRVIYDDNLGLEKVIICLKDERGYRKEKIIIDQTKNMIKFTSKCEDVRRSGVTLDPYMIRNLLHLANMWIFGKHHAGKGPILKVKLVYADKKQKVKLPAKLKYVSPEFVEFLTWVNRSLDRIMDRSLFLSLFPSLDCTRYLSVSLDGSDKTYYYTTDDPEIDVGTLVLVPVGENGNLLGGKVRAVNYYLRGEEPYPRSKVKKIADVSLIFI</sequence>
<reference evidence="1" key="1">
    <citation type="submission" date="2020-08" db="EMBL/GenBank/DDBJ databases">
        <title>Taxonomic study for Lactobacillus species isolated from hardwood bark.</title>
        <authorList>
            <person name="Tohno M."/>
            <person name="Tanizawa Y."/>
        </authorList>
    </citation>
    <scope>NUCLEOTIDE SEQUENCE</scope>
    <source>
        <strain evidence="1">B40</strain>
    </source>
</reference>
<name>A0A916VGX4_9LACO</name>
<comment type="caution">
    <text evidence="1">The sequence shown here is derived from an EMBL/GenBank/DDBJ whole genome shotgun (WGS) entry which is preliminary data.</text>
</comment>
<dbReference type="EMBL" id="BMAY01000002">
    <property type="protein sequence ID" value="GFZ26431.1"/>
    <property type="molecule type" value="Genomic_DNA"/>
</dbReference>